<feature type="transmembrane region" description="Helical" evidence="1">
    <location>
        <begin position="188"/>
        <end position="217"/>
    </location>
</feature>
<sequence length="219" mass="23284">MTGSDFDRAATPTTWSLALGGLRDHVLVTVAVLAVAPRWLWTWVVLVQPAIALVATAWIGTVALAVFAAVALAPAAVAWWLAIRQRRLGYTVSPTRATLRIRHLGTESEAAPETDVVDLRGVGGIAAVPLRGRVAVRFHRGRTRESEPRSVPRVVVVPADRWPAFAAALDRAGVSLPWGEPADPQPPLGVVAIVAVSVIVPIAGATVGVVLAFRWLILF</sequence>
<proteinExistence type="predicted"/>
<name>A0A8J8PXX6_9EURY</name>
<protein>
    <recommendedName>
        <fullName evidence="4">PH domain-containing protein</fullName>
    </recommendedName>
</protein>
<evidence type="ECO:0000256" key="1">
    <source>
        <dbReference type="SAM" id="Phobius"/>
    </source>
</evidence>
<feature type="transmembrane region" description="Helical" evidence="1">
    <location>
        <begin position="50"/>
        <end position="83"/>
    </location>
</feature>
<dbReference type="Proteomes" id="UP000766904">
    <property type="component" value="Unassembled WGS sequence"/>
</dbReference>
<keyword evidence="1" id="KW-0472">Membrane</keyword>
<gene>
    <name evidence="2" type="ORF">CV102_22005</name>
</gene>
<keyword evidence="3" id="KW-1185">Reference proteome</keyword>
<reference evidence="2" key="1">
    <citation type="submission" date="2017-11" db="EMBL/GenBank/DDBJ databases">
        <authorList>
            <person name="Kajale S.C."/>
            <person name="Sharma A."/>
        </authorList>
    </citation>
    <scope>NUCLEOTIDE SEQUENCE</scope>
    <source>
        <strain evidence="2">LS1_42</strain>
    </source>
</reference>
<evidence type="ECO:0000313" key="2">
    <source>
        <dbReference type="EMBL" id="TYL36500.1"/>
    </source>
</evidence>
<evidence type="ECO:0000313" key="3">
    <source>
        <dbReference type="Proteomes" id="UP000766904"/>
    </source>
</evidence>
<feature type="transmembrane region" description="Helical" evidence="1">
    <location>
        <begin position="26"/>
        <end position="44"/>
    </location>
</feature>
<dbReference type="AlphaFoldDB" id="A0A8J8PXX6"/>
<evidence type="ECO:0008006" key="4">
    <source>
        <dbReference type="Google" id="ProtNLM"/>
    </source>
</evidence>
<keyword evidence="1" id="KW-0812">Transmembrane</keyword>
<keyword evidence="1" id="KW-1133">Transmembrane helix</keyword>
<dbReference type="EMBL" id="PHNJ01000017">
    <property type="protein sequence ID" value="TYL36500.1"/>
    <property type="molecule type" value="Genomic_DNA"/>
</dbReference>
<comment type="caution">
    <text evidence="2">The sequence shown here is derived from an EMBL/GenBank/DDBJ whole genome shotgun (WGS) entry which is preliminary data.</text>
</comment>
<organism evidence="2 3">
    <name type="scientific">Natronococcus pandeyae</name>
    <dbReference type="NCBI Taxonomy" id="2055836"/>
    <lineage>
        <taxon>Archaea</taxon>
        <taxon>Methanobacteriati</taxon>
        <taxon>Methanobacteriota</taxon>
        <taxon>Stenosarchaea group</taxon>
        <taxon>Halobacteria</taxon>
        <taxon>Halobacteriales</taxon>
        <taxon>Natrialbaceae</taxon>
        <taxon>Natronococcus</taxon>
    </lineage>
</organism>
<accession>A0A8J8PXX6</accession>
<dbReference type="RefSeq" id="WP_148860146.1">
    <property type="nucleotide sequence ID" value="NZ_PHNJ01000017.1"/>
</dbReference>